<dbReference type="CDD" id="cd23157">
    <property type="entry name" value="Prefoldin_5"/>
    <property type="match status" value="1"/>
</dbReference>
<dbReference type="InterPro" id="IPR044140">
    <property type="entry name" value="ProRS_anticodon_short"/>
</dbReference>
<evidence type="ECO:0000256" key="3">
    <source>
        <dbReference type="SAM" id="Coils"/>
    </source>
</evidence>
<dbReference type="KEGG" id="trg:TRUGW13939_03094"/>
<dbReference type="InterPro" id="IPR050062">
    <property type="entry name" value="Pro-tRNA_synthetase"/>
</dbReference>
<keyword evidence="2" id="KW-0143">Chaperone</keyword>
<proteinExistence type="inferred from homology"/>
<feature type="region of interest" description="Disordered" evidence="4">
    <location>
        <begin position="164"/>
        <end position="189"/>
    </location>
</feature>
<evidence type="ECO:0000313" key="7">
    <source>
        <dbReference type="Proteomes" id="UP000509510"/>
    </source>
</evidence>
<dbReference type="InterPro" id="IPR004127">
    <property type="entry name" value="Prefoldin_subunit_alpha"/>
</dbReference>
<comment type="similarity">
    <text evidence="1">Belongs to the prefoldin subunit alpha family.</text>
</comment>
<feature type="compositionally biased region" description="Basic and acidic residues" evidence="4">
    <location>
        <begin position="164"/>
        <end position="178"/>
    </location>
</feature>
<organism evidence="6 7">
    <name type="scientific">Talaromyces rugulosus</name>
    <name type="common">Penicillium rugulosum</name>
    <dbReference type="NCBI Taxonomy" id="121627"/>
    <lineage>
        <taxon>Eukaryota</taxon>
        <taxon>Fungi</taxon>
        <taxon>Dikarya</taxon>
        <taxon>Ascomycota</taxon>
        <taxon>Pezizomycotina</taxon>
        <taxon>Eurotiomycetes</taxon>
        <taxon>Eurotiomycetidae</taxon>
        <taxon>Eurotiales</taxon>
        <taxon>Trichocomaceae</taxon>
        <taxon>Talaromyces</taxon>
        <taxon>Talaromyces sect. Islandici</taxon>
    </lineage>
</organism>
<dbReference type="GO" id="GO:0005739">
    <property type="term" value="C:mitochondrion"/>
    <property type="evidence" value="ECO:0007669"/>
    <property type="project" value="TreeGrafter"/>
</dbReference>
<feature type="non-terminal residue" evidence="6">
    <location>
        <position position="1"/>
    </location>
</feature>
<feature type="domain" description="Anticodon-binding" evidence="5">
    <location>
        <begin position="438"/>
        <end position="511"/>
    </location>
</feature>
<dbReference type="Pfam" id="PF02996">
    <property type="entry name" value="Prefoldin"/>
    <property type="match status" value="1"/>
</dbReference>
<feature type="compositionally biased region" description="Low complexity" evidence="4">
    <location>
        <begin position="519"/>
        <end position="532"/>
    </location>
</feature>
<dbReference type="FunFam" id="1.10.287.370:FF:000004">
    <property type="entry name" value="Probable prefoldin subunit 5"/>
    <property type="match status" value="1"/>
</dbReference>
<dbReference type="SUPFAM" id="SSF55681">
    <property type="entry name" value="Class II aaRS and biotin synthetases"/>
    <property type="match status" value="1"/>
</dbReference>
<gene>
    <name evidence="6" type="ORF">TRUGW13939_03094</name>
</gene>
<dbReference type="InterPro" id="IPR045864">
    <property type="entry name" value="aa-tRNA-synth_II/BPL/LPL"/>
</dbReference>
<protein>
    <recommendedName>
        <fullName evidence="5">Anticodon-binding domain-containing protein</fullName>
    </recommendedName>
</protein>
<dbReference type="Gene3D" id="1.10.287.370">
    <property type="match status" value="1"/>
</dbReference>
<keyword evidence="3" id="KW-0175">Coiled coil</keyword>
<dbReference type="OrthoDB" id="10267474at2759"/>
<dbReference type="InterPro" id="IPR036621">
    <property type="entry name" value="Anticodon-bd_dom_sf"/>
</dbReference>
<dbReference type="PANTHER" id="PTHR42753:SF2">
    <property type="entry name" value="PROLINE--TRNA LIGASE"/>
    <property type="match status" value="1"/>
</dbReference>
<dbReference type="InterPro" id="IPR004154">
    <property type="entry name" value="Anticodon-bd"/>
</dbReference>
<evidence type="ECO:0000256" key="2">
    <source>
        <dbReference type="ARBA" id="ARBA00023186"/>
    </source>
</evidence>
<dbReference type="Proteomes" id="UP000509510">
    <property type="component" value="Chromosome II"/>
</dbReference>
<keyword evidence="7" id="KW-1185">Reference proteome</keyword>
<evidence type="ECO:0000256" key="4">
    <source>
        <dbReference type="SAM" id="MobiDB-lite"/>
    </source>
</evidence>
<dbReference type="CDD" id="cd00861">
    <property type="entry name" value="ProRS_anticodon_short"/>
    <property type="match status" value="1"/>
</dbReference>
<feature type="coiled-coil region" evidence="3">
    <location>
        <begin position="634"/>
        <end position="661"/>
    </location>
</feature>
<dbReference type="PANTHER" id="PTHR42753">
    <property type="entry name" value="MITOCHONDRIAL RIBOSOME PROTEIN L39/PROLYL-TRNA LIGASE FAMILY MEMBER"/>
    <property type="match status" value="1"/>
</dbReference>
<dbReference type="GO" id="GO:0006433">
    <property type="term" value="P:prolyl-tRNA aminoacylation"/>
    <property type="evidence" value="ECO:0007669"/>
    <property type="project" value="TreeGrafter"/>
</dbReference>
<feature type="region of interest" description="Disordered" evidence="4">
    <location>
        <begin position="513"/>
        <end position="536"/>
    </location>
</feature>
<dbReference type="EMBL" id="CP055899">
    <property type="protein sequence ID" value="QKX55995.1"/>
    <property type="molecule type" value="Genomic_DNA"/>
</dbReference>
<dbReference type="InterPro" id="IPR009053">
    <property type="entry name" value="Prefoldin"/>
</dbReference>
<dbReference type="Gene3D" id="3.30.930.10">
    <property type="entry name" value="Bira Bifunctional Protein, Domain 2"/>
    <property type="match status" value="3"/>
</dbReference>
<dbReference type="SUPFAM" id="SSF46579">
    <property type="entry name" value="Prefoldin"/>
    <property type="match status" value="1"/>
</dbReference>
<reference evidence="7" key="1">
    <citation type="submission" date="2020-06" db="EMBL/GenBank/DDBJ databases">
        <title>A chromosome-scale genome assembly of Talaromyces rugulosus W13939.</title>
        <authorList>
            <person name="Wang B."/>
            <person name="Guo L."/>
            <person name="Ye K."/>
            <person name="Wang L."/>
        </authorList>
    </citation>
    <scope>NUCLEOTIDE SEQUENCE [LARGE SCALE GENOMIC DNA]</scope>
    <source>
        <strain evidence="7">W13939</strain>
    </source>
</reference>
<name>A0A7H8QRB1_TALRU</name>
<dbReference type="GeneID" id="55990600"/>
<evidence type="ECO:0000259" key="5">
    <source>
        <dbReference type="Pfam" id="PF03129"/>
    </source>
</evidence>
<dbReference type="Gene3D" id="3.40.50.800">
    <property type="entry name" value="Anticodon-binding domain"/>
    <property type="match status" value="1"/>
</dbReference>
<dbReference type="GO" id="GO:0004827">
    <property type="term" value="F:proline-tRNA ligase activity"/>
    <property type="evidence" value="ECO:0007669"/>
    <property type="project" value="TreeGrafter"/>
</dbReference>
<dbReference type="RefSeq" id="XP_035342173.1">
    <property type="nucleotide sequence ID" value="XM_035486280.1"/>
</dbReference>
<dbReference type="SUPFAM" id="SSF52954">
    <property type="entry name" value="Class II aaRS ABD-related"/>
    <property type="match status" value="1"/>
</dbReference>
<dbReference type="NCBIfam" id="TIGR00293">
    <property type="entry name" value="prefoldin subunit alpha"/>
    <property type="match status" value="1"/>
</dbReference>
<evidence type="ECO:0000256" key="1">
    <source>
        <dbReference type="ARBA" id="ARBA00010048"/>
    </source>
</evidence>
<evidence type="ECO:0000313" key="6">
    <source>
        <dbReference type="EMBL" id="QKX55995.1"/>
    </source>
</evidence>
<accession>A0A7H8QRB1</accession>
<dbReference type="Pfam" id="PF03129">
    <property type="entry name" value="HGTP_anticodon"/>
    <property type="match status" value="1"/>
</dbReference>
<dbReference type="AlphaFoldDB" id="A0A7H8QRB1"/>
<sequence length="684" mass="74212">HDGRTRTSNFCLPTGGIEKKAAEAEKEEGNDLLIRAGFLRQAYSGIFHMLPLGLRVQDKLERLIDTQMQSVGASKVSLSSLSSQGLWEKTGRLKGGSEFFRLHDRKGSRRIFDALKVPYLVATADSGNMGGSLSHEFHLLSPKGEDTLVSCSGCDYVYNEEVSDGHDLTRNKPSRLDQAEPSNTGVGAREPPAIATALWTAVSHDKKTLVRAWYPKYSVQKNFESGQKESDSDLGTEPVEREINSHAVKALAKAAGIDLNTSIKNAAHVWFQDVTSDTPSDSPTKHAILDLFDSHVVSYNHPPLSGLPETSQPFKHPVQFSKLDSFPGTSDGLDLTRTVDGDKCPKCAEGVLRTHNAIEMGHTFHLGTRYSEILGASVPADPSRAENNSQAEKEVRVVPMQMGCHGIGVSRMISAVADTRADTQGLNWPRAIAPYEIIIIPTKGLDSEAEQIYDLLKSTTDTSDVILDDRAKQVGWKLKDADLIGFPIVIVVGKAWKTNQEVEVQCRQLDATTTENKMASPASASGGAPPGSIDVNTLSVPQLRNLQTRLSSELEHLTNSHAKLRSAQSKFKDCVRTIGDGVTGRKDAPGAGGDNILVPLTSSLYVKGKLADREKVIVDVGTGFYVEKTTAKATEFYNAKVKDLEANLTDLEKILQGKSGNLRVIEDTLRQKVMSGEAVPTSAG</sequence>